<dbReference type="GO" id="GO:0016614">
    <property type="term" value="F:oxidoreductase activity, acting on CH-OH group of donors"/>
    <property type="evidence" value="ECO:0007669"/>
    <property type="project" value="InterPro"/>
</dbReference>
<evidence type="ECO:0000256" key="5">
    <source>
        <dbReference type="PIRSR" id="PIRSR000137-2"/>
    </source>
</evidence>
<dbReference type="Gene3D" id="3.50.50.60">
    <property type="entry name" value="FAD/NAD(P)-binding domain"/>
    <property type="match status" value="1"/>
</dbReference>
<protein>
    <submittedName>
        <fullName evidence="9">Choline dehydrogenase</fullName>
    </submittedName>
</protein>
<feature type="domain" description="Glucose-methanol-choline oxidoreductase N-terminal" evidence="7">
    <location>
        <begin position="107"/>
        <end position="130"/>
    </location>
</feature>
<organism evidence="9 10">
    <name type="scientific">Marinomonas profundimaris</name>
    <dbReference type="NCBI Taxonomy" id="1208321"/>
    <lineage>
        <taxon>Bacteria</taxon>
        <taxon>Pseudomonadati</taxon>
        <taxon>Pseudomonadota</taxon>
        <taxon>Gammaproteobacteria</taxon>
        <taxon>Oceanospirillales</taxon>
        <taxon>Oceanospirillaceae</taxon>
        <taxon>Marinomonas</taxon>
    </lineage>
</organism>
<keyword evidence="10" id="KW-1185">Reference proteome</keyword>
<feature type="binding site" evidence="5">
    <location>
        <position position="244"/>
    </location>
    <ligand>
        <name>FAD</name>
        <dbReference type="ChEBI" id="CHEBI:57692"/>
    </ligand>
</feature>
<dbReference type="EMBL" id="AYOZ01000034">
    <property type="protein sequence ID" value="ETI59190.1"/>
    <property type="molecule type" value="Genomic_DNA"/>
</dbReference>
<dbReference type="GO" id="GO:0050660">
    <property type="term" value="F:flavin adenine dinucleotide binding"/>
    <property type="evidence" value="ECO:0007669"/>
    <property type="project" value="InterPro"/>
</dbReference>
<dbReference type="PATRIC" id="fig|1208321.3.peg.2514"/>
<keyword evidence="3 6" id="KW-0285">Flavoprotein</keyword>
<dbReference type="AlphaFoldDB" id="W1RR71"/>
<evidence type="ECO:0000256" key="6">
    <source>
        <dbReference type="RuleBase" id="RU003968"/>
    </source>
</evidence>
<evidence type="ECO:0000256" key="1">
    <source>
        <dbReference type="ARBA" id="ARBA00001974"/>
    </source>
</evidence>
<dbReference type="Gene3D" id="3.30.560.10">
    <property type="entry name" value="Glucose Oxidase, domain 3"/>
    <property type="match status" value="1"/>
</dbReference>
<feature type="domain" description="Glucose-methanol-choline oxidoreductase N-terminal" evidence="8">
    <location>
        <begin position="279"/>
        <end position="293"/>
    </location>
</feature>
<evidence type="ECO:0000256" key="3">
    <source>
        <dbReference type="ARBA" id="ARBA00022630"/>
    </source>
</evidence>
<comment type="similarity">
    <text evidence="2 6">Belongs to the GMC oxidoreductase family.</text>
</comment>
<comment type="cofactor">
    <cofactor evidence="1 5">
        <name>FAD</name>
        <dbReference type="ChEBI" id="CHEBI:57692"/>
    </cofactor>
</comment>
<dbReference type="InterPro" id="IPR000172">
    <property type="entry name" value="GMC_OxRdtase_N"/>
</dbReference>
<dbReference type="SUPFAM" id="SSF51905">
    <property type="entry name" value="FAD/NAD(P)-binding domain"/>
    <property type="match status" value="1"/>
</dbReference>
<keyword evidence="4 5" id="KW-0274">FAD</keyword>
<accession>W1RR71</accession>
<reference evidence="9 10" key="1">
    <citation type="journal article" date="2014" name="Genome Announc.">
        <title>Draft Genome Sequence of Marinomonas sp. Strain D104, a Polycyclic Aromatic Hydrocarbon-Degrading Bacterium from the Deep-Sea Sediment of the Arctic Ocean.</title>
        <authorList>
            <person name="Dong C."/>
            <person name="Bai X."/>
            <person name="Lai Q."/>
            <person name="Xie Y."/>
            <person name="Chen X."/>
            <person name="Shao Z."/>
        </authorList>
    </citation>
    <scope>NUCLEOTIDE SEQUENCE [LARGE SCALE GENOMIC DNA]</scope>
    <source>
        <strain evidence="9 10">D104</strain>
    </source>
</reference>
<dbReference type="Pfam" id="PF00732">
    <property type="entry name" value="GMC_oxred_N"/>
    <property type="match status" value="1"/>
</dbReference>
<sequence>MILFKKTPSRHDVHSLNTANYKNKKGHTMSDYVIIGGGAAGCLLVERLSRNANHTVTLLEAGPPDTNPLIDIPAGIIGLMRSTTLNWALRTEPQAELNHRRLFWPRGKTLGGSTSINAMCYTRGQADDFDHWKALGNIDWGYHSLLPHFKAVERFYRGENQWHGAKGELSVEPLRYLNPLSKAFINAGQEAGISFNEDFNGEHQLGIGPYHVMQKNGARCSAARAFLDDAKNRPNVTVITRAHVERIEIQNKRAEGVLYKANSKLCFIKATKEVLLCAGALHSPQLLMLSGIGPKAALEPHNIEVKHALAGVGQNLQDHLDISLIHLDKTRSSISFHPSFIFKGIKSLWQYRRRQGLLTSNMAEAGGFIATQANDNRPDVQLHFVPAVEVDHGLNLWPAIKHYGFTLRACLLRPKSRGVVRLHSNQASDAPKIDAEYLNNADDLEGMIRAFDAARSILKQPSLAVYSQKEWQPGEDCKTREQKIDYIRAHAESIYHPVGTCKMGNDALAVVDQTLKVHGIDKLRVIDASVMPTLISGNTTAATLAIASKIAENMLAEQ</sequence>
<name>W1RR71_9GAMM</name>
<dbReference type="InterPro" id="IPR007867">
    <property type="entry name" value="GMC_OxRtase_C"/>
</dbReference>
<dbReference type="SUPFAM" id="SSF54373">
    <property type="entry name" value="FAD-linked reductases, C-terminal domain"/>
    <property type="match status" value="1"/>
</dbReference>
<dbReference type="PROSITE" id="PS00623">
    <property type="entry name" value="GMC_OXRED_1"/>
    <property type="match status" value="1"/>
</dbReference>
<dbReference type="PANTHER" id="PTHR11552:SF147">
    <property type="entry name" value="CHOLINE DEHYDROGENASE, MITOCHONDRIAL"/>
    <property type="match status" value="1"/>
</dbReference>
<dbReference type="InterPro" id="IPR036188">
    <property type="entry name" value="FAD/NAD-bd_sf"/>
</dbReference>
<dbReference type="Proteomes" id="UP000018857">
    <property type="component" value="Unassembled WGS sequence"/>
</dbReference>
<comment type="caution">
    <text evidence="9">The sequence shown here is derived from an EMBL/GenBank/DDBJ whole genome shotgun (WGS) entry which is preliminary data.</text>
</comment>
<dbReference type="STRING" id="1208321.D104_12670"/>
<evidence type="ECO:0000313" key="9">
    <source>
        <dbReference type="EMBL" id="ETI59190.1"/>
    </source>
</evidence>
<dbReference type="eggNOG" id="COG2303">
    <property type="taxonomic scope" value="Bacteria"/>
</dbReference>
<dbReference type="PIRSF" id="PIRSF000137">
    <property type="entry name" value="Alcohol_oxidase"/>
    <property type="match status" value="1"/>
</dbReference>
<dbReference type="Pfam" id="PF05199">
    <property type="entry name" value="GMC_oxred_C"/>
    <property type="match status" value="1"/>
</dbReference>
<evidence type="ECO:0000256" key="4">
    <source>
        <dbReference type="ARBA" id="ARBA00022827"/>
    </source>
</evidence>
<evidence type="ECO:0000259" key="8">
    <source>
        <dbReference type="PROSITE" id="PS00624"/>
    </source>
</evidence>
<dbReference type="PANTHER" id="PTHR11552">
    <property type="entry name" value="GLUCOSE-METHANOL-CHOLINE GMC OXIDOREDUCTASE"/>
    <property type="match status" value="1"/>
</dbReference>
<evidence type="ECO:0000256" key="2">
    <source>
        <dbReference type="ARBA" id="ARBA00010790"/>
    </source>
</evidence>
<evidence type="ECO:0000259" key="7">
    <source>
        <dbReference type="PROSITE" id="PS00623"/>
    </source>
</evidence>
<dbReference type="PROSITE" id="PS00624">
    <property type="entry name" value="GMC_OXRED_2"/>
    <property type="match status" value="1"/>
</dbReference>
<proteinExistence type="inferred from homology"/>
<gene>
    <name evidence="9" type="ORF">D104_12670</name>
</gene>
<dbReference type="InterPro" id="IPR012132">
    <property type="entry name" value="GMC_OxRdtase"/>
</dbReference>
<evidence type="ECO:0000313" key="10">
    <source>
        <dbReference type="Proteomes" id="UP000018857"/>
    </source>
</evidence>